<keyword evidence="2" id="KW-0500">Molybdenum</keyword>
<dbReference type="PANTHER" id="PTHR30632:SF0">
    <property type="entry name" value="SULFATE-BINDING PROTEIN"/>
    <property type="match status" value="1"/>
</dbReference>
<evidence type="ECO:0000256" key="4">
    <source>
        <dbReference type="ARBA" id="ARBA00022729"/>
    </source>
</evidence>
<dbReference type="AlphaFoldDB" id="A0A9W5S084"/>
<keyword evidence="3" id="KW-0479">Metal-binding</keyword>
<dbReference type="SUPFAM" id="SSF53850">
    <property type="entry name" value="Periplasmic binding protein-like II"/>
    <property type="match status" value="1"/>
</dbReference>
<dbReference type="PANTHER" id="PTHR30632">
    <property type="entry name" value="MOLYBDATE-BINDING PERIPLASMIC PROTEIN"/>
    <property type="match status" value="1"/>
</dbReference>
<keyword evidence="4" id="KW-0732">Signal</keyword>
<reference evidence="5 6" key="1">
    <citation type="submission" date="2014-02" db="EMBL/GenBank/DDBJ databases">
        <title>Genome sequence of Paenibacillus darwinianus reveals adaptive mechanisms for survival in Antarctic soils.</title>
        <authorList>
            <person name="Dsouza M."/>
            <person name="Taylor M.W."/>
            <person name="Turner S.J."/>
            <person name="Aislabie J."/>
        </authorList>
    </citation>
    <scope>NUCLEOTIDE SEQUENCE [LARGE SCALE GENOMIC DNA]</scope>
    <source>
        <strain evidence="5 6">CE1</strain>
    </source>
</reference>
<dbReference type="Gene3D" id="3.40.190.10">
    <property type="entry name" value="Periplasmic binding protein-like II"/>
    <property type="match status" value="2"/>
</dbReference>
<keyword evidence="6" id="KW-1185">Reference proteome</keyword>
<evidence type="ECO:0000313" key="6">
    <source>
        <dbReference type="Proteomes" id="UP000053750"/>
    </source>
</evidence>
<dbReference type="GO" id="GO:0030973">
    <property type="term" value="F:molybdate ion binding"/>
    <property type="evidence" value="ECO:0007669"/>
    <property type="project" value="UniProtKB-ARBA"/>
</dbReference>
<protein>
    <submittedName>
        <fullName evidence="5">Molybdate ABC transporter substrate-binding protein</fullName>
    </submittedName>
</protein>
<dbReference type="NCBIfam" id="TIGR01256">
    <property type="entry name" value="modA"/>
    <property type="match status" value="1"/>
</dbReference>
<sequence length="210" mass="22414">RYEALHPDIDLIMNYGSSGALQKQIEQGAPVDLFISAGKKQMDALVSGKLLAQTGTLLGNRLVLIASPDDPLTITDLRGLADNGIRKIAVGEPDTVPAGAYAKEALANAAVWDAVQPKLVFAKDVRQVLTYVESGNTEAGIVYLTDALASGRVKVVAEVPSGLYAPIVYPYGIMKASERQRESKQFIHYLFESEAAGVFAELGFTPPPAP</sequence>
<comment type="similarity">
    <text evidence="1">Belongs to the bacterial solute-binding protein ModA family.</text>
</comment>
<dbReference type="Proteomes" id="UP000053750">
    <property type="component" value="Unassembled WGS sequence"/>
</dbReference>
<dbReference type="RefSeq" id="WP_036716245.1">
    <property type="nucleotide sequence ID" value="NZ_KK082267.1"/>
</dbReference>
<dbReference type="Pfam" id="PF13531">
    <property type="entry name" value="SBP_bac_11"/>
    <property type="match status" value="1"/>
</dbReference>
<dbReference type="OrthoDB" id="9785015at2"/>
<comment type="caution">
    <text evidence="5">The sequence shown here is derived from an EMBL/GenBank/DDBJ whole genome shotgun (WGS) entry which is preliminary data.</text>
</comment>
<accession>A0A9W5S084</accession>
<dbReference type="FunFam" id="3.40.190.10:FF:000035">
    <property type="entry name" value="Molybdate ABC transporter substrate-binding protein"/>
    <property type="match status" value="1"/>
</dbReference>
<organism evidence="5 6">
    <name type="scientific">Paenibacillus darwinianus</name>
    <dbReference type="NCBI Taxonomy" id="1380763"/>
    <lineage>
        <taxon>Bacteria</taxon>
        <taxon>Bacillati</taxon>
        <taxon>Bacillota</taxon>
        <taxon>Bacilli</taxon>
        <taxon>Bacillales</taxon>
        <taxon>Paenibacillaceae</taxon>
        <taxon>Paenibacillus</taxon>
    </lineage>
</organism>
<evidence type="ECO:0000256" key="3">
    <source>
        <dbReference type="ARBA" id="ARBA00022723"/>
    </source>
</evidence>
<dbReference type="EMBL" id="JFHU01000174">
    <property type="protein sequence ID" value="EXX86913.1"/>
    <property type="molecule type" value="Genomic_DNA"/>
</dbReference>
<dbReference type="GO" id="GO:0015689">
    <property type="term" value="P:molybdate ion transport"/>
    <property type="evidence" value="ECO:0007669"/>
    <property type="project" value="InterPro"/>
</dbReference>
<evidence type="ECO:0000256" key="2">
    <source>
        <dbReference type="ARBA" id="ARBA00022505"/>
    </source>
</evidence>
<dbReference type="InterPro" id="IPR005950">
    <property type="entry name" value="ModA"/>
</dbReference>
<dbReference type="InterPro" id="IPR050682">
    <property type="entry name" value="ModA/WtpA"/>
</dbReference>
<name>A0A9W5S084_9BACL</name>
<evidence type="ECO:0000313" key="5">
    <source>
        <dbReference type="EMBL" id="EXX86913.1"/>
    </source>
</evidence>
<feature type="non-terminal residue" evidence="5">
    <location>
        <position position="1"/>
    </location>
</feature>
<evidence type="ECO:0000256" key="1">
    <source>
        <dbReference type="ARBA" id="ARBA00009175"/>
    </source>
</evidence>
<dbReference type="GO" id="GO:1901359">
    <property type="term" value="F:tungstate binding"/>
    <property type="evidence" value="ECO:0007669"/>
    <property type="project" value="UniProtKB-ARBA"/>
</dbReference>
<gene>
    <name evidence="5" type="ORF">BG53_05150</name>
</gene>
<dbReference type="GO" id="GO:0046872">
    <property type="term" value="F:metal ion binding"/>
    <property type="evidence" value="ECO:0007669"/>
    <property type="project" value="UniProtKB-KW"/>
</dbReference>
<proteinExistence type="inferred from homology"/>